<comment type="similarity">
    <text evidence="1">Belongs to the BCP1 family.</text>
</comment>
<dbReference type="Proteomes" id="UP000289738">
    <property type="component" value="Chromosome A03"/>
</dbReference>
<gene>
    <name evidence="3" type="ORF">Ahy_A03g012541</name>
</gene>
<comment type="caution">
    <text evidence="3">The sequence shown here is derived from an EMBL/GenBank/DDBJ whole genome shotgun (WGS) entry which is preliminary data.</text>
</comment>
<reference evidence="3 4" key="1">
    <citation type="submission" date="2019-01" db="EMBL/GenBank/DDBJ databases">
        <title>Sequencing of cultivated peanut Arachis hypogaea provides insights into genome evolution and oil improvement.</title>
        <authorList>
            <person name="Chen X."/>
        </authorList>
    </citation>
    <scope>NUCLEOTIDE SEQUENCE [LARGE SCALE GENOMIC DNA]</scope>
    <source>
        <strain evidence="4">cv. Fuhuasheng</strain>
        <tissue evidence="3">Leaves</tissue>
    </source>
</reference>
<evidence type="ECO:0008006" key="5">
    <source>
        <dbReference type="Google" id="ProtNLM"/>
    </source>
</evidence>
<organism evidence="3 4">
    <name type="scientific">Arachis hypogaea</name>
    <name type="common">Peanut</name>
    <dbReference type="NCBI Taxonomy" id="3818"/>
    <lineage>
        <taxon>Eukaryota</taxon>
        <taxon>Viridiplantae</taxon>
        <taxon>Streptophyta</taxon>
        <taxon>Embryophyta</taxon>
        <taxon>Tracheophyta</taxon>
        <taxon>Spermatophyta</taxon>
        <taxon>Magnoliopsida</taxon>
        <taxon>eudicotyledons</taxon>
        <taxon>Gunneridae</taxon>
        <taxon>Pentapetalae</taxon>
        <taxon>rosids</taxon>
        <taxon>fabids</taxon>
        <taxon>Fabales</taxon>
        <taxon>Fabaceae</taxon>
        <taxon>Papilionoideae</taxon>
        <taxon>50 kb inversion clade</taxon>
        <taxon>dalbergioids sensu lato</taxon>
        <taxon>Dalbergieae</taxon>
        <taxon>Pterocarpus clade</taxon>
        <taxon>Arachis</taxon>
    </lineage>
</organism>
<evidence type="ECO:0000256" key="2">
    <source>
        <dbReference type="SAM" id="MobiDB-lite"/>
    </source>
</evidence>
<accession>A0A445DTK5</accession>
<name>A0A445DTK5_ARAHY</name>
<sequence length="433" mass="50003">MHDKVSSLYSSAFFDSSLSPPQSVKPHQLRLRRPGDRRRPSRTAVTLCFVQTSEFQETRKDEDENLLQVGQWLKLNRPRTGHPLQTALLLQRSKHFPISLLMIIELLQCKMPRRPRTHSQQPRTLPFTFSPFARALARMASPMPKRQHQHSKFDEKPTPASKSSLKEKAKEYESSDEEFEGVVQADFSFFDPKPNDFHGVKTLLQTYLDDKEWDLSGFVDLILAQTTVGTVVKIEDDEDEGLFAVVSALNLWRYREQKCITEVKDFLLSKARQEKGITDKLRLLLEEQARDIGLLVSQRVLNLPPQLLPHLYEALFDEVSWATEDEPTEDLRKSFQFKHYIILSKIYEHKNIVKKRKPSSDDDEAIIYVKPEDEIFHKVLICAHGPSVFHCELSSLHLLRQLKNYRPMGLVMAVEAGKIPAFRQELGSLISET</sequence>
<dbReference type="PANTHER" id="PTHR13261">
    <property type="entry name" value="BRCA2 AND CDKN1A INTERACTING PROTEIN"/>
    <property type="match status" value="1"/>
</dbReference>
<feature type="region of interest" description="Disordered" evidence="2">
    <location>
        <begin position="16"/>
        <end position="42"/>
    </location>
</feature>
<protein>
    <recommendedName>
        <fullName evidence="5">Protein BCCIP homolog</fullName>
    </recommendedName>
</protein>
<dbReference type="AlphaFoldDB" id="A0A445DTK5"/>
<feature type="region of interest" description="Disordered" evidence="2">
    <location>
        <begin position="140"/>
        <end position="170"/>
    </location>
</feature>
<dbReference type="Pfam" id="PF13862">
    <property type="entry name" value="BCCIP"/>
    <property type="match status" value="1"/>
</dbReference>
<proteinExistence type="inferred from homology"/>
<evidence type="ECO:0000313" key="4">
    <source>
        <dbReference type="Proteomes" id="UP000289738"/>
    </source>
</evidence>
<evidence type="ECO:0000313" key="3">
    <source>
        <dbReference type="EMBL" id="RYR66528.1"/>
    </source>
</evidence>
<dbReference type="EMBL" id="SDMP01000003">
    <property type="protein sequence ID" value="RYR66528.1"/>
    <property type="molecule type" value="Genomic_DNA"/>
</dbReference>
<dbReference type="GO" id="GO:0005634">
    <property type="term" value="C:nucleus"/>
    <property type="evidence" value="ECO:0007669"/>
    <property type="project" value="TreeGrafter"/>
</dbReference>
<dbReference type="InterPro" id="IPR025602">
    <property type="entry name" value="BCP1_family"/>
</dbReference>
<keyword evidence="4" id="KW-1185">Reference proteome</keyword>
<evidence type="ECO:0000256" key="1">
    <source>
        <dbReference type="ARBA" id="ARBA00006781"/>
    </source>
</evidence>
<dbReference type="PANTHER" id="PTHR13261:SF0">
    <property type="entry name" value="BRCA2 AND CDKN1A-INTERACTING PROTEIN"/>
    <property type="match status" value="1"/>
</dbReference>